<keyword evidence="3" id="KW-1185">Reference proteome</keyword>
<gene>
    <name evidence="2" type="ORF">L227DRAFT_311357</name>
</gene>
<organism evidence="2 3">
    <name type="scientific">Lentinus tigrinus ALCF2SS1-6</name>
    <dbReference type="NCBI Taxonomy" id="1328759"/>
    <lineage>
        <taxon>Eukaryota</taxon>
        <taxon>Fungi</taxon>
        <taxon>Dikarya</taxon>
        <taxon>Basidiomycota</taxon>
        <taxon>Agaricomycotina</taxon>
        <taxon>Agaricomycetes</taxon>
        <taxon>Polyporales</taxon>
        <taxon>Polyporaceae</taxon>
        <taxon>Lentinus</taxon>
    </lineage>
</organism>
<name>A0A5C2RV75_9APHY</name>
<proteinExistence type="predicted"/>
<protein>
    <submittedName>
        <fullName evidence="2">Uncharacterized protein</fullName>
    </submittedName>
</protein>
<reference evidence="2" key="1">
    <citation type="journal article" date="2018" name="Genome Biol. Evol.">
        <title>Genomics and development of Lentinus tigrinus, a white-rot wood-decaying mushroom with dimorphic fruiting bodies.</title>
        <authorList>
            <person name="Wu B."/>
            <person name="Xu Z."/>
            <person name="Knudson A."/>
            <person name="Carlson A."/>
            <person name="Chen N."/>
            <person name="Kovaka S."/>
            <person name="LaButti K."/>
            <person name="Lipzen A."/>
            <person name="Pennachio C."/>
            <person name="Riley R."/>
            <person name="Schakwitz W."/>
            <person name="Umezawa K."/>
            <person name="Ohm R.A."/>
            <person name="Grigoriev I.V."/>
            <person name="Nagy L.G."/>
            <person name="Gibbons J."/>
            <person name="Hibbett D."/>
        </authorList>
    </citation>
    <scope>NUCLEOTIDE SEQUENCE [LARGE SCALE GENOMIC DNA]</scope>
    <source>
        <strain evidence="2">ALCF2SS1-6</strain>
    </source>
</reference>
<feature type="compositionally biased region" description="Basic residues" evidence="1">
    <location>
        <begin position="1"/>
        <end position="17"/>
    </location>
</feature>
<evidence type="ECO:0000256" key="1">
    <source>
        <dbReference type="SAM" id="MobiDB-lite"/>
    </source>
</evidence>
<evidence type="ECO:0000313" key="2">
    <source>
        <dbReference type="EMBL" id="RPD55214.1"/>
    </source>
</evidence>
<feature type="compositionally biased region" description="Polar residues" evidence="1">
    <location>
        <begin position="23"/>
        <end position="32"/>
    </location>
</feature>
<evidence type="ECO:0000313" key="3">
    <source>
        <dbReference type="Proteomes" id="UP000313359"/>
    </source>
</evidence>
<accession>A0A5C2RV75</accession>
<feature type="region of interest" description="Disordered" evidence="1">
    <location>
        <begin position="1"/>
        <end position="32"/>
    </location>
</feature>
<dbReference type="EMBL" id="ML122297">
    <property type="protein sequence ID" value="RPD55214.1"/>
    <property type="molecule type" value="Genomic_DNA"/>
</dbReference>
<dbReference type="AlphaFoldDB" id="A0A5C2RV75"/>
<sequence>MAPRRHTIQKSGHRGLGHPRQVPTPTSTASRRVRTQYSVLRWPRIAGPSSGLRRALFIHWPVAGLSQLLANFTRTAAAKRRRVVDAVTSGQMPMGRRLVTTTIIPIADEPSAVQQLIIRSRT</sequence>
<dbReference type="Proteomes" id="UP000313359">
    <property type="component" value="Unassembled WGS sequence"/>
</dbReference>